<organism evidence="1 2">
    <name type="scientific">Helicoverpa armigera</name>
    <name type="common">Cotton bollworm</name>
    <name type="synonym">Heliothis armigera</name>
    <dbReference type="NCBI Taxonomy" id="29058"/>
    <lineage>
        <taxon>Eukaryota</taxon>
        <taxon>Metazoa</taxon>
        <taxon>Ecdysozoa</taxon>
        <taxon>Arthropoda</taxon>
        <taxon>Hexapoda</taxon>
        <taxon>Insecta</taxon>
        <taxon>Pterygota</taxon>
        <taxon>Neoptera</taxon>
        <taxon>Endopterygota</taxon>
        <taxon>Lepidoptera</taxon>
        <taxon>Glossata</taxon>
        <taxon>Ditrysia</taxon>
        <taxon>Noctuoidea</taxon>
        <taxon>Noctuidae</taxon>
        <taxon>Heliothinae</taxon>
        <taxon>Helicoverpa</taxon>
    </lineage>
</organism>
<dbReference type="EMBL" id="KZ149970">
    <property type="protein sequence ID" value="PZC76092.1"/>
    <property type="molecule type" value="Genomic_DNA"/>
</dbReference>
<dbReference type="Proteomes" id="UP000249218">
    <property type="component" value="Unassembled WGS sequence"/>
</dbReference>
<protein>
    <submittedName>
        <fullName evidence="1">Uncharacterized protein</fullName>
    </submittedName>
</protein>
<gene>
    <name evidence="1" type="primary">HaOG205170</name>
    <name evidence="1" type="ORF">B5X24_HaOG205170</name>
</gene>
<keyword evidence="2" id="KW-1185">Reference proteome</keyword>
<proteinExistence type="predicted"/>
<accession>A0A2W1BLZ1</accession>
<evidence type="ECO:0000313" key="2">
    <source>
        <dbReference type="Proteomes" id="UP000249218"/>
    </source>
</evidence>
<sequence length="134" mass="15667">MMCRDRYGLALGLQDRSKVLSGPWYSKRTNRNRCGTATVEPNTKIPAAKPNTPVYISRLHYTTKAEDIVEYVRQKLRYAPRVLLLESRHNANFKAFVVRVPTCFLHLVLDENFWPQDVVFRRFRGQVPQDRTVT</sequence>
<reference evidence="1 2" key="1">
    <citation type="journal article" date="2017" name="BMC Biol.">
        <title>Genomic innovations, transcriptional plasticity and gene loss underlying the evolution and divergence of two highly polyphagous and invasive Helicoverpa pest species.</title>
        <authorList>
            <person name="Pearce S.L."/>
            <person name="Clarke D.F."/>
            <person name="East P.D."/>
            <person name="Elfekih S."/>
            <person name="Gordon K.H."/>
            <person name="Jermiin L.S."/>
            <person name="McGaughran A."/>
            <person name="Oakeshott J.G."/>
            <person name="Papanikolaou A."/>
            <person name="Perera O.P."/>
            <person name="Rane R.V."/>
            <person name="Richards S."/>
            <person name="Tay W.T."/>
            <person name="Walsh T.K."/>
            <person name="Anderson A."/>
            <person name="Anderson C.J."/>
            <person name="Asgari S."/>
            <person name="Board P.G."/>
            <person name="Bretschneider A."/>
            <person name="Campbell P.M."/>
            <person name="Chertemps T."/>
            <person name="Christeller J.T."/>
            <person name="Coppin C.W."/>
            <person name="Downes S.J."/>
            <person name="Duan G."/>
            <person name="Farnsworth C.A."/>
            <person name="Good R.T."/>
            <person name="Han L.B."/>
            <person name="Han Y.C."/>
            <person name="Hatje K."/>
            <person name="Horne I."/>
            <person name="Huang Y.P."/>
            <person name="Hughes D.S."/>
            <person name="Jacquin-Joly E."/>
            <person name="James W."/>
            <person name="Jhangiani S."/>
            <person name="Kollmar M."/>
            <person name="Kuwar S.S."/>
            <person name="Li S."/>
            <person name="Liu N.Y."/>
            <person name="Maibeche M.T."/>
            <person name="Miller J.R."/>
            <person name="Montagne N."/>
            <person name="Perry T."/>
            <person name="Qu J."/>
            <person name="Song S.V."/>
            <person name="Sutton G.G."/>
            <person name="Vogel H."/>
            <person name="Walenz B.P."/>
            <person name="Xu W."/>
            <person name="Zhang H.J."/>
            <person name="Zou Z."/>
            <person name="Batterham P."/>
            <person name="Edwards O.R."/>
            <person name="Feyereisen R."/>
            <person name="Gibbs R.A."/>
            <person name="Heckel D.G."/>
            <person name="McGrath A."/>
            <person name="Robin C."/>
            <person name="Scherer S.E."/>
            <person name="Worley K.C."/>
            <person name="Wu Y.D."/>
        </authorList>
    </citation>
    <scope>NUCLEOTIDE SEQUENCE [LARGE SCALE GENOMIC DNA]</scope>
    <source>
        <strain evidence="1">Harm_GR_Male_#8</strain>
        <tissue evidence="1">Whole organism</tissue>
    </source>
</reference>
<dbReference type="AlphaFoldDB" id="A0A2W1BLZ1"/>
<name>A0A2W1BLZ1_HELAM</name>
<evidence type="ECO:0000313" key="1">
    <source>
        <dbReference type="EMBL" id="PZC76092.1"/>
    </source>
</evidence>